<dbReference type="AlphaFoldDB" id="A0AAQ3JTS3"/>
<dbReference type="PANTHER" id="PTHR34590:SF5">
    <property type="entry name" value="OS04G0586500 PROTEIN"/>
    <property type="match status" value="1"/>
</dbReference>
<proteinExistence type="predicted"/>
<keyword evidence="1" id="KW-1133">Transmembrane helix</keyword>
<keyword evidence="3" id="KW-1185">Reference proteome</keyword>
<keyword evidence="1" id="KW-0472">Membrane</keyword>
<accession>A0AAQ3JTS3</accession>
<protein>
    <submittedName>
        <fullName evidence="2">Uncharacterized protein</fullName>
    </submittedName>
</protein>
<sequence length="133" mass="15105">MFWNPQSLLYFFYGAASGVTFFNDPNVSIKYPPSVPNYIVPEEVYSTARSMEPNAHGFFMWMLGFTTLVFDVYLNNLTAQWAADVIGWSKRIGAPVYKDYVVITMGIGQWADGFEWDGGVQAEWDGGVRVYKD</sequence>
<name>A0AAQ3JTS3_9LILI</name>
<evidence type="ECO:0000313" key="3">
    <source>
        <dbReference type="Proteomes" id="UP001327560"/>
    </source>
</evidence>
<dbReference type="EMBL" id="CP136891">
    <property type="protein sequence ID" value="WOK96169.1"/>
    <property type="molecule type" value="Genomic_DNA"/>
</dbReference>
<dbReference type="Proteomes" id="UP001327560">
    <property type="component" value="Chromosome 2"/>
</dbReference>
<evidence type="ECO:0000256" key="1">
    <source>
        <dbReference type="SAM" id="Phobius"/>
    </source>
</evidence>
<dbReference type="PANTHER" id="PTHR34590">
    <property type="entry name" value="OS03G0124300 PROTEIN-RELATED"/>
    <property type="match status" value="1"/>
</dbReference>
<evidence type="ECO:0000313" key="2">
    <source>
        <dbReference type="EMBL" id="WOK96169.1"/>
    </source>
</evidence>
<gene>
    <name evidence="2" type="ORF">Cni_G04876</name>
</gene>
<feature type="transmembrane region" description="Helical" evidence="1">
    <location>
        <begin position="55"/>
        <end position="74"/>
    </location>
</feature>
<dbReference type="GO" id="GO:0004714">
    <property type="term" value="F:transmembrane receptor protein tyrosine kinase activity"/>
    <property type="evidence" value="ECO:0007669"/>
    <property type="project" value="InterPro"/>
</dbReference>
<dbReference type="InterPro" id="IPR045272">
    <property type="entry name" value="ANXUR1/2-like"/>
</dbReference>
<organism evidence="2 3">
    <name type="scientific">Canna indica</name>
    <name type="common">Indian-shot</name>
    <dbReference type="NCBI Taxonomy" id="4628"/>
    <lineage>
        <taxon>Eukaryota</taxon>
        <taxon>Viridiplantae</taxon>
        <taxon>Streptophyta</taxon>
        <taxon>Embryophyta</taxon>
        <taxon>Tracheophyta</taxon>
        <taxon>Spermatophyta</taxon>
        <taxon>Magnoliopsida</taxon>
        <taxon>Liliopsida</taxon>
        <taxon>Zingiberales</taxon>
        <taxon>Cannaceae</taxon>
        <taxon>Canna</taxon>
    </lineage>
</organism>
<keyword evidence="1" id="KW-0812">Transmembrane</keyword>
<reference evidence="2 3" key="1">
    <citation type="submission" date="2023-10" db="EMBL/GenBank/DDBJ databases">
        <title>Chromosome-scale genome assembly provides insights into flower coloration mechanisms of Canna indica.</title>
        <authorList>
            <person name="Li C."/>
        </authorList>
    </citation>
    <scope>NUCLEOTIDE SEQUENCE [LARGE SCALE GENOMIC DNA]</scope>
    <source>
        <tissue evidence="2">Flower</tissue>
    </source>
</reference>